<dbReference type="InterPro" id="IPR017871">
    <property type="entry name" value="ABC_transporter-like_CS"/>
</dbReference>
<dbReference type="Gene3D" id="3.40.50.300">
    <property type="entry name" value="P-loop containing nucleotide triphosphate hydrolases"/>
    <property type="match status" value="1"/>
</dbReference>
<evidence type="ECO:0000256" key="2">
    <source>
        <dbReference type="ARBA" id="ARBA00022448"/>
    </source>
</evidence>
<dbReference type="GO" id="GO:0022857">
    <property type="term" value="F:transmembrane transporter activity"/>
    <property type="evidence" value="ECO:0007669"/>
    <property type="project" value="TreeGrafter"/>
</dbReference>
<feature type="domain" description="ABC transporter" evidence="3">
    <location>
        <begin position="2"/>
        <end position="184"/>
    </location>
</feature>
<dbReference type="InterPro" id="IPR015854">
    <property type="entry name" value="ABC_transpr_LolD-like"/>
</dbReference>
<sequence>MIKAVNLSKTYYQGRTKIEAVKSVRLEIARNESVLITGPSGAGKSTLLHLLGALERPTAGLLLFDGVDFYKLPDSMRSNIRNEKIGFVFQFYHLLPEFTVLENVMLPALIGRKKAFGGRKDIQRREGAFRDKKDIKKRAQDLLGMVGLSDRQDHRPRELSGGESQRAAIARSLVNFPEVLLCDE</sequence>
<proteinExistence type="inferred from homology"/>
<dbReference type="AlphaFoldDB" id="X0VGK9"/>
<dbReference type="Pfam" id="PF00005">
    <property type="entry name" value="ABC_tran"/>
    <property type="match status" value="1"/>
</dbReference>
<reference evidence="4" key="1">
    <citation type="journal article" date="2014" name="Front. Microbiol.">
        <title>High frequency of phylogenetically diverse reductive dehalogenase-homologous genes in deep subseafloor sedimentary metagenomes.</title>
        <authorList>
            <person name="Kawai M."/>
            <person name="Futagami T."/>
            <person name="Toyoda A."/>
            <person name="Takaki Y."/>
            <person name="Nishi S."/>
            <person name="Hori S."/>
            <person name="Arai W."/>
            <person name="Tsubouchi T."/>
            <person name="Morono Y."/>
            <person name="Uchiyama I."/>
            <person name="Ito T."/>
            <person name="Fujiyama A."/>
            <person name="Inagaki F."/>
            <person name="Takami H."/>
        </authorList>
    </citation>
    <scope>NUCLEOTIDE SEQUENCE</scope>
    <source>
        <strain evidence="4">Expedition CK06-06</strain>
    </source>
</reference>
<accession>X0VGK9</accession>
<dbReference type="GO" id="GO:0005886">
    <property type="term" value="C:plasma membrane"/>
    <property type="evidence" value="ECO:0007669"/>
    <property type="project" value="TreeGrafter"/>
</dbReference>
<dbReference type="InterPro" id="IPR017911">
    <property type="entry name" value="MacB-like_ATP-bd"/>
</dbReference>
<dbReference type="PANTHER" id="PTHR24220">
    <property type="entry name" value="IMPORT ATP-BINDING PROTEIN"/>
    <property type="match status" value="1"/>
</dbReference>
<organism evidence="4">
    <name type="scientific">marine sediment metagenome</name>
    <dbReference type="NCBI Taxonomy" id="412755"/>
    <lineage>
        <taxon>unclassified sequences</taxon>
        <taxon>metagenomes</taxon>
        <taxon>ecological metagenomes</taxon>
    </lineage>
</organism>
<dbReference type="InterPro" id="IPR027417">
    <property type="entry name" value="P-loop_NTPase"/>
</dbReference>
<name>X0VGK9_9ZZZZ</name>
<dbReference type="SUPFAM" id="SSF52540">
    <property type="entry name" value="P-loop containing nucleoside triphosphate hydrolases"/>
    <property type="match status" value="1"/>
</dbReference>
<dbReference type="PANTHER" id="PTHR24220:SF689">
    <property type="entry name" value="LIPOPROTEIN-RELEASING SYSTEM ATP-BINDING PROTEIN LOLD"/>
    <property type="match status" value="1"/>
</dbReference>
<feature type="non-terminal residue" evidence="4">
    <location>
        <position position="184"/>
    </location>
</feature>
<dbReference type="PROSITE" id="PS00211">
    <property type="entry name" value="ABC_TRANSPORTER_1"/>
    <property type="match status" value="1"/>
</dbReference>
<dbReference type="InterPro" id="IPR003439">
    <property type="entry name" value="ABC_transporter-like_ATP-bd"/>
</dbReference>
<dbReference type="PROSITE" id="PS50893">
    <property type="entry name" value="ABC_TRANSPORTER_2"/>
    <property type="match status" value="1"/>
</dbReference>
<comment type="caution">
    <text evidence="4">The sequence shown here is derived from an EMBL/GenBank/DDBJ whole genome shotgun (WGS) entry which is preliminary data.</text>
</comment>
<dbReference type="EMBL" id="BARS01034011">
    <property type="protein sequence ID" value="GAG17429.1"/>
    <property type="molecule type" value="Genomic_DNA"/>
</dbReference>
<evidence type="ECO:0000256" key="1">
    <source>
        <dbReference type="ARBA" id="ARBA00005417"/>
    </source>
</evidence>
<evidence type="ECO:0000259" key="3">
    <source>
        <dbReference type="PROSITE" id="PS50893"/>
    </source>
</evidence>
<keyword evidence="2" id="KW-0813">Transport</keyword>
<evidence type="ECO:0000313" key="4">
    <source>
        <dbReference type="EMBL" id="GAG17429.1"/>
    </source>
</evidence>
<comment type="similarity">
    <text evidence="1">Belongs to the ABC transporter superfamily.</text>
</comment>
<gene>
    <name evidence="4" type="ORF">S01H1_52605</name>
</gene>
<dbReference type="GO" id="GO:0005524">
    <property type="term" value="F:ATP binding"/>
    <property type="evidence" value="ECO:0007669"/>
    <property type="project" value="InterPro"/>
</dbReference>
<protein>
    <recommendedName>
        <fullName evidence="3">ABC transporter domain-containing protein</fullName>
    </recommendedName>
</protein>
<dbReference type="CDD" id="cd03255">
    <property type="entry name" value="ABC_MJ0796_LolCDE_FtsE"/>
    <property type="match status" value="1"/>
</dbReference>
<dbReference type="GO" id="GO:0016887">
    <property type="term" value="F:ATP hydrolysis activity"/>
    <property type="evidence" value="ECO:0007669"/>
    <property type="project" value="InterPro"/>
</dbReference>